<accession>A0ABW0EKC3</accession>
<keyword evidence="3 7" id="KW-0378">Hydrolase</keyword>
<dbReference type="Pfam" id="PF00561">
    <property type="entry name" value="Abhydrolase_1"/>
    <property type="match status" value="1"/>
</dbReference>
<feature type="domain" description="Peptidase S33 tripeptidyl aminopeptidase-like C-terminal" evidence="6">
    <location>
        <begin position="398"/>
        <end position="498"/>
    </location>
</feature>
<dbReference type="RefSeq" id="WP_378247148.1">
    <property type="nucleotide sequence ID" value="NZ_JBHSKF010000004.1"/>
</dbReference>
<protein>
    <submittedName>
        <fullName evidence="7">Alpha/beta fold hydrolase</fullName>
    </submittedName>
</protein>
<evidence type="ECO:0000256" key="2">
    <source>
        <dbReference type="ARBA" id="ARBA00022729"/>
    </source>
</evidence>
<sequence length="500" mass="52046">MRRLVTGVVVAALLSACTAGPSTRPAIVVRGGDAFTPPTDALPAPAPVPPLGEPGPGSVRWSECPPETEAALAALPQPPTAEISCGQVNGVVDSPYSPGRGTLRIRVLRAGTGEIPVAVFTDADGLPGTVYAARLASRMPEDFLTRFSLIGVDRRGTGDSSPVRCLPSDIREDLLTADPRALAVDEWIDLARSSGQNCSIALERRLPALDTWRTAADADAVRTALGMDHLHAIGVGEGSRVLSVYAERYPERVGRMVLDGHPDPDDDARAVAAGIATGAEAALDAFAADCVTSGCPLGATAREAVIEALDGPDPGLLLRGVHIGLRDRTAWPELAEAVAAARGGSYDALLEYTRPLVQDTDEVPARFDGTLVLRCNDTKSRLATEQIEKTASELNERYPVFGALAGQWLALCGPWPVSSKPVPQTTAKAAPPIVVLATASDPVTPLEGTDRAVRRMATAVGVTWQGAGHGALAVSPCATDAATAFLREGTVPRDGTVCPP</sequence>
<evidence type="ECO:0000259" key="5">
    <source>
        <dbReference type="Pfam" id="PF00561"/>
    </source>
</evidence>
<dbReference type="InterPro" id="IPR000073">
    <property type="entry name" value="AB_hydrolase_1"/>
</dbReference>
<dbReference type="InterPro" id="IPR051601">
    <property type="entry name" value="Serine_prot/Carboxylest_S33"/>
</dbReference>
<dbReference type="PANTHER" id="PTHR43248">
    <property type="entry name" value="2-SUCCINYL-6-HYDROXY-2,4-CYCLOHEXADIENE-1-CARBOXYLATE SYNTHASE"/>
    <property type="match status" value="1"/>
</dbReference>
<feature type="signal peptide" evidence="4">
    <location>
        <begin position="1"/>
        <end position="19"/>
    </location>
</feature>
<evidence type="ECO:0000256" key="3">
    <source>
        <dbReference type="ARBA" id="ARBA00022801"/>
    </source>
</evidence>
<dbReference type="Proteomes" id="UP001596157">
    <property type="component" value="Unassembled WGS sequence"/>
</dbReference>
<evidence type="ECO:0000256" key="1">
    <source>
        <dbReference type="ARBA" id="ARBA00010088"/>
    </source>
</evidence>
<dbReference type="PROSITE" id="PS51257">
    <property type="entry name" value="PROKAR_LIPOPROTEIN"/>
    <property type="match status" value="1"/>
</dbReference>
<dbReference type="InterPro" id="IPR013595">
    <property type="entry name" value="Pept_S33_TAP-like_C"/>
</dbReference>
<dbReference type="InterPro" id="IPR029058">
    <property type="entry name" value="AB_hydrolase_fold"/>
</dbReference>
<dbReference type="GO" id="GO:0016787">
    <property type="term" value="F:hydrolase activity"/>
    <property type="evidence" value="ECO:0007669"/>
    <property type="project" value="UniProtKB-KW"/>
</dbReference>
<dbReference type="PANTHER" id="PTHR43248:SF29">
    <property type="entry name" value="TRIPEPTIDYL AMINOPEPTIDASE"/>
    <property type="match status" value="1"/>
</dbReference>
<feature type="chain" id="PRO_5046910770" evidence="4">
    <location>
        <begin position="20"/>
        <end position="500"/>
    </location>
</feature>
<reference evidence="8" key="1">
    <citation type="journal article" date="2019" name="Int. J. Syst. Evol. Microbiol.">
        <title>The Global Catalogue of Microorganisms (GCM) 10K type strain sequencing project: providing services to taxonomists for standard genome sequencing and annotation.</title>
        <authorList>
            <consortium name="The Broad Institute Genomics Platform"/>
            <consortium name="The Broad Institute Genome Sequencing Center for Infectious Disease"/>
            <person name="Wu L."/>
            <person name="Ma J."/>
        </authorList>
    </citation>
    <scope>NUCLEOTIDE SEQUENCE [LARGE SCALE GENOMIC DNA]</scope>
    <source>
        <strain evidence="8">CCUG 59778</strain>
    </source>
</reference>
<dbReference type="EMBL" id="JBHSKF010000004">
    <property type="protein sequence ID" value="MFC5287829.1"/>
    <property type="molecule type" value="Genomic_DNA"/>
</dbReference>
<comment type="caution">
    <text evidence="7">The sequence shown here is derived from an EMBL/GenBank/DDBJ whole genome shotgun (WGS) entry which is preliminary data.</text>
</comment>
<keyword evidence="8" id="KW-1185">Reference proteome</keyword>
<organism evidence="7 8">
    <name type="scientific">Actinokineospora guangxiensis</name>
    <dbReference type="NCBI Taxonomy" id="1490288"/>
    <lineage>
        <taxon>Bacteria</taxon>
        <taxon>Bacillati</taxon>
        <taxon>Actinomycetota</taxon>
        <taxon>Actinomycetes</taxon>
        <taxon>Pseudonocardiales</taxon>
        <taxon>Pseudonocardiaceae</taxon>
        <taxon>Actinokineospora</taxon>
    </lineage>
</organism>
<dbReference type="Gene3D" id="3.40.50.1820">
    <property type="entry name" value="alpha/beta hydrolase"/>
    <property type="match status" value="1"/>
</dbReference>
<gene>
    <name evidence="7" type="ORF">ACFPM7_12270</name>
</gene>
<dbReference type="SUPFAM" id="SSF53474">
    <property type="entry name" value="alpha/beta-Hydrolases"/>
    <property type="match status" value="1"/>
</dbReference>
<feature type="domain" description="AB hydrolase-1" evidence="5">
    <location>
        <begin position="125"/>
        <end position="290"/>
    </location>
</feature>
<name>A0ABW0EKC3_9PSEU</name>
<evidence type="ECO:0000256" key="4">
    <source>
        <dbReference type="SAM" id="SignalP"/>
    </source>
</evidence>
<evidence type="ECO:0000313" key="8">
    <source>
        <dbReference type="Proteomes" id="UP001596157"/>
    </source>
</evidence>
<keyword evidence="2 4" id="KW-0732">Signal</keyword>
<dbReference type="Pfam" id="PF08386">
    <property type="entry name" value="Abhydrolase_4"/>
    <property type="match status" value="1"/>
</dbReference>
<evidence type="ECO:0000259" key="6">
    <source>
        <dbReference type="Pfam" id="PF08386"/>
    </source>
</evidence>
<evidence type="ECO:0000313" key="7">
    <source>
        <dbReference type="EMBL" id="MFC5287829.1"/>
    </source>
</evidence>
<proteinExistence type="inferred from homology"/>
<comment type="similarity">
    <text evidence="1">Belongs to the peptidase S33 family.</text>
</comment>